<keyword evidence="1" id="KW-0812">Transmembrane</keyword>
<proteinExistence type="predicted"/>
<keyword evidence="1" id="KW-0472">Membrane</keyword>
<sequence length="59" mass="6751">MIHGLNWVCMKHPRVVLYIAMLVAGIGLFASPKADSFVHRHADRKLSEFAETIWPWVTC</sequence>
<evidence type="ECO:0000313" key="3">
    <source>
        <dbReference type="Proteomes" id="UP000494365"/>
    </source>
</evidence>
<evidence type="ECO:0000256" key="1">
    <source>
        <dbReference type="SAM" id="Phobius"/>
    </source>
</evidence>
<dbReference type="RefSeq" id="WP_175153506.1">
    <property type="nucleotide sequence ID" value="NZ_CADIKK010000051.1"/>
</dbReference>
<gene>
    <name evidence="2" type="ORF">LMG28614_06612</name>
</gene>
<keyword evidence="3" id="KW-1185">Reference proteome</keyword>
<organism evidence="2 3">
    <name type="scientific">Paraburkholderia ultramafica</name>
    <dbReference type="NCBI Taxonomy" id="1544867"/>
    <lineage>
        <taxon>Bacteria</taxon>
        <taxon>Pseudomonadati</taxon>
        <taxon>Pseudomonadota</taxon>
        <taxon>Betaproteobacteria</taxon>
        <taxon>Burkholderiales</taxon>
        <taxon>Burkholderiaceae</taxon>
        <taxon>Paraburkholderia</taxon>
    </lineage>
</organism>
<reference evidence="2 3" key="1">
    <citation type="submission" date="2020-04" db="EMBL/GenBank/DDBJ databases">
        <authorList>
            <person name="De Canck E."/>
        </authorList>
    </citation>
    <scope>NUCLEOTIDE SEQUENCE [LARGE SCALE GENOMIC DNA]</scope>
    <source>
        <strain evidence="2 3">LMG 28614</strain>
    </source>
</reference>
<protein>
    <submittedName>
        <fullName evidence="2">Uncharacterized protein</fullName>
    </submittedName>
</protein>
<feature type="transmembrane region" description="Helical" evidence="1">
    <location>
        <begin position="15"/>
        <end position="31"/>
    </location>
</feature>
<name>A0A6S7BNV1_9BURK</name>
<keyword evidence="1" id="KW-1133">Transmembrane helix</keyword>
<evidence type="ECO:0000313" key="2">
    <source>
        <dbReference type="EMBL" id="CAB3807487.1"/>
    </source>
</evidence>
<dbReference type="AlphaFoldDB" id="A0A6S7BNV1"/>
<accession>A0A6S7BNV1</accession>
<dbReference type="Proteomes" id="UP000494365">
    <property type="component" value="Unassembled WGS sequence"/>
</dbReference>
<dbReference type="EMBL" id="CADIKK010000051">
    <property type="protein sequence ID" value="CAB3807487.1"/>
    <property type="molecule type" value="Genomic_DNA"/>
</dbReference>